<feature type="compositionally biased region" description="Low complexity" evidence="1">
    <location>
        <begin position="240"/>
        <end position="257"/>
    </location>
</feature>
<feature type="compositionally biased region" description="Low complexity" evidence="1">
    <location>
        <begin position="264"/>
        <end position="275"/>
    </location>
</feature>
<evidence type="ECO:0000313" key="3">
    <source>
        <dbReference type="RefSeq" id="XP_070654505.1"/>
    </source>
</evidence>
<reference evidence="3" key="2">
    <citation type="submission" date="2025-08" db="UniProtKB">
        <authorList>
            <consortium name="RefSeq"/>
        </authorList>
    </citation>
    <scope>IDENTIFICATION</scope>
    <source>
        <tissue evidence="3">Blood</tissue>
    </source>
</reference>
<proteinExistence type="predicted"/>
<name>A0ABM4T386_BOSIN</name>
<sequence length="493" mass="51270">MADTEATGKAGTFTSSALNCRLLPPPPPAGTSAALPRRTAGRVGGRDCRRGPGRRHRGQRRPGRRAASPGAAPGSRLRARPGGGGNAGASSPRPAARPHTPPAAGRVAAAPAAAGSSPPPLFFVRCERRRWCGARAEAPSLPRPLLRGEGPERGCPAPPRPPSVPPALSGSCLLLLLLLPVVQAPPSLLSFAARISLEFYSLPHVTHRVKLHLRRVTHQHSASPSRPGHRQQQPPPTEDSQPGSQPAPPSAECAAAAHGKSRARPGGARAAPPSALEAEVAEDLRVPSGAAEGFLRERERGGGLGPRGGKRGSVYAPPLPSPRIDGFKPAAEICRKNWGLCVAWWGIPEGCGRFDGNPRAGCPCGCKRRALGRLQRHGPGPQSAAGPGNFQKLQGPERRATGSGPRLSAEAVRSRGGRPAAALRFPEAWAGRWDARPRRGPGASWAAVGRVFRLSGQAGRLRSENPQRNLASAGGTVQFRGTEALGLRAAGGV</sequence>
<accession>A0ABM4T386</accession>
<feature type="region of interest" description="Disordered" evidence="1">
    <location>
        <begin position="1"/>
        <end position="116"/>
    </location>
</feature>
<dbReference type="GeneID" id="139185727"/>
<feature type="compositionally biased region" description="Basic residues" evidence="1">
    <location>
        <begin position="51"/>
        <end position="64"/>
    </location>
</feature>
<dbReference type="RefSeq" id="XP_070654505.1">
    <property type="nucleotide sequence ID" value="XM_070798404.1"/>
</dbReference>
<protein>
    <submittedName>
        <fullName evidence="3">Sterile alpha motif domain-containing protein 1-like</fullName>
    </submittedName>
</protein>
<feature type="region of interest" description="Disordered" evidence="1">
    <location>
        <begin position="215"/>
        <end position="322"/>
    </location>
</feature>
<evidence type="ECO:0000256" key="1">
    <source>
        <dbReference type="SAM" id="MobiDB-lite"/>
    </source>
</evidence>
<feature type="region of interest" description="Disordered" evidence="1">
    <location>
        <begin position="375"/>
        <end position="418"/>
    </location>
</feature>
<organism evidence="2 3">
    <name type="scientific">Bos indicus</name>
    <name type="common">Zebu</name>
    <dbReference type="NCBI Taxonomy" id="9915"/>
    <lineage>
        <taxon>Eukaryota</taxon>
        <taxon>Metazoa</taxon>
        <taxon>Chordata</taxon>
        <taxon>Craniata</taxon>
        <taxon>Vertebrata</taxon>
        <taxon>Euteleostomi</taxon>
        <taxon>Mammalia</taxon>
        <taxon>Eutheria</taxon>
        <taxon>Laurasiatheria</taxon>
        <taxon>Artiodactyla</taxon>
        <taxon>Ruminantia</taxon>
        <taxon>Pecora</taxon>
        <taxon>Bovidae</taxon>
        <taxon>Bovinae</taxon>
        <taxon>Bos</taxon>
    </lineage>
</organism>
<keyword evidence="2" id="KW-1185">Reference proteome</keyword>
<evidence type="ECO:0000313" key="2">
    <source>
        <dbReference type="Proteomes" id="UP001652663"/>
    </source>
</evidence>
<reference evidence="2" key="1">
    <citation type="submission" date="2025-05" db="UniProtKB">
        <authorList>
            <consortium name="RefSeq"/>
        </authorList>
    </citation>
    <scope>NUCLEOTIDE SEQUENCE [LARGE SCALE GENOMIC DNA]</scope>
</reference>
<feature type="compositionally biased region" description="Low complexity" evidence="1">
    <location>
        <begin position="88"/>
        <end position="116"/>
    </location>
</feature>
<feature type="compositionally biased region" description="Low complexity" evidence="1">
    <location>
        <begin position="65"/>
        <end position="76"/>
    </location>
</feature>
<dbReference type="Proteomes" id="UP001652663">
    <property type="component" value="Chromosome 2"/>
</dbReference>
<gene>
    <name evidence="3" type="primary">LOC139185727</name>
</gene>
<feature type="region of interest" description="Disordered" evidence="1">
    <location>
        <begin position="140"/>
        <end position="164"/>
    </location>
</feature>